<organism evidence="9 10">
    <name type="scientific">Echinicola pacifica</name>
    <dbReference type="NCBI Taxonomy" id="346377"/>
    <lineage>
        <taxon>Bacteria</taxon>
        <taxon>Pseudomonadati</taxon>
        <taxon>Bacteroidota</taxon>
        <taxon>Cytophagia</taxon>
        <taxon>Cytophagales</taxon>
        <taxon>Cyclobacteriaceae</taxon>
        <taxon>Echinicola</taxon>
    </lineage>
</organism>
<comment type="similarity">
    <text evidence="7">Belongs to the TonB-dependent receptor family.</text>
</comment>
<dbReference type="Gene3D" id="2.170.130.10">
    <property type="entry name" value="TonB-dependent receptor, plug domain"/>
    <property type="match status" value="1"/>
</dbReference>
<dbReference type="InterPro" id="IPR012910">
    <property type="entry name" value="Plug_dom"/>
</dbReference>
<dbReference type="AlphaFoldDB" id="A0A918UJF1"/>
<proteinExistence type="inferred from homology"/>
<protein>
    <submittedName>
        <fullName evidence="9">SusC/RagA family TonB-linked outer membrane protein</fullName>
    </submittedName>
</protein>
<keyword evidence="6 7" id="KW-0998">Cell outer membrane</keyword>
<dbReference type="PROSITE" id="PS52016">
    <property type="entry name" value="TONB_DEPENDENT_REC_3"/>
    <property type="match status" value="1"/>
</dbReference>
<dbReference type="InterPro" id="IPR008969">
    <property type="entry name" value="CarboxyPept-like_regulatory"/>
</dbReference>
<dbReference type="InterPro" id="IPR037066">
    <property type="entry name" value="Plug_dom_sf"/>
</dbReference>
<accession>A0A918UJF1</accession>
<evidence type="ECO:0000256" key="3">
    <source>
        <dbReference type="ARBA" id="ARBA00022452"/>
    </source>
</evidence>
<comment type="caution">
    <text evidence="9">The sequence shown here is derived from an EMBL/GenBank/DDBJ whole genome shotgun (WGS) entry which is preliminary data.</text>
</comment>
<dbReference type="Pfam" id="PF07715">
    <property type="entry name" value="Plug"/>
    <property type="match status" value="1"/>
</dbReference>
<dbReference type="InterPro" id="IPR023997">
    <property type="entry name" value="TonB-dep_OMP_SusC/RagA_CS"/>
</dbReference>
<evidence type="ECO:0000259" key="8">
    <source>
        <dbReference type="Pfam" id="PF07715"/>
    </source>
</evidence>
<keyword evidence="3 7" id="KW-1134">Transmembrane beta strand</keyword>
<feature type="domain" description="TonB-dependent receptor plug" evidence="8">
    <location>
        <begin position="104"/>
        <end position="227"/>
    </location>
</feature>
<dbReference type="EMBL" id="BMWX01000001">
    <property type="protein sequence ID" value="GGZ14784.1"/>
    <property type="molecule type" value="Genomic_DNA"/>
</dbReference>
<evidence type="ECO:0000256" key="6">
    <source>
        <dbReference type="ARBA" id="ARBA00023237"/>
    </source>
</evidence>
<evidence type="ECO:0000256" key="7">
    <source>
        <dbReference type="PROSITE-ProRule" id="PRU01360"/>
    </source>
</evidence>
<evidence type="ECO:0000313" key="10">
    <source>
        <dbReference type="Proteomes" id="UP000619457"/>
    </source>
</evidence>
<dbReference type="GO" id="GO:0009279">
    <property type="term" value="C:cell outer membrane"/>
    <property type="evidence" value="ECO:0007669"/>
    <property type="project" value="UniProtKB-SubCell"/>
</dbReference>
<evidence type="ECO:0000256" key="2">
    <source>
        <dbReference type="ARBA" id="ARBA00022448"/>
    </source>
</evidence>
<dbReference type="Pfam" id="PF13715">
    <property type="entry name" value="CarbopepD_reg_2"/>
    <property type="match status" value="1"/>
</dbReference>
<evidence type="ECO:0000256" key="4">
    <source>
        <dbReference type="ARBA" id="ARBA00022692"/>
    </source>
</evidence>
<keyword evidence="5 7" id="KW-0472">Membrane</keyword>
<dbReference type="Gene3D" id="2.60.40.1120">
    <property type="entry name" value="Carboxypeptidase-like, regulatory domain"/>
    <property type="match status" value="1"/>
</dbReference>
<keyword evidence="10" id="KW-1185">Reference proteome</keyword>
<dbReference type="InterPro" id="IPR036942">
    <property type="entry name" value="Beta-barrel_TonB_sf"/>
</dbReference>
<evidence type="ECO:0000313" key="9">
    <source>
        <dbReference type="EMBL" id="GGZ14784.1"/>
    </source>
</evidence>
<dbReference type="NCBIfam" id="TIGR04057">
    <property type="entry name" value="SusC_RagA_signa"/>
    <property type="match status" value="1"/>
</dbReference>
<reference evidence="9" key="1">
    <citation type="journal article" date="2014" name="Int. J. Syst. Evol. Microbiol.">
        <title>Complete genome sequence of Corynebacterium casei LMG S-19264T (=DSM 44701T), isolated from a smear-ripened cheese.</title>
        <authorList>
            <consortium name="US DOE Joint Genome Institute (JGI-PGF)"/>
            <person name="Walter F."/>
            <person name="Albersmeier A."/>
            <person name="Kalinowski J."/>
            <person name="Ruckert C."/>
        </authorList>
    </citation>
    <scope>NUCLEOTIDE SEQUENCE</scope>
    <source>
        <strain evidence="9">KCTC 12368</strain>
    </source>
</reference>
<dbReference type="InterPro" id="IPR039426">
    <property type="entry name" value="TonB-dep_rcpt-like"/>
</dbReference>
<dbReference type="NCBIfam" id="TIGR04056">
    <property type="entry name" value="OMP_RagA_SusC"/>
    <property type="match status" value="1"/>
</dbReference>
<comment type="subcellular location">
    <subcellularLocation>
        <location evidence="1 7">Cell outer membrane</location>
        <topology evidence="1 7">Multi-pass membrane protein</topology>
    </subcellularLocation>
</comment>
<keyword evidence="2 7" id="KW-0813">Transport</keyword>
<dbReference type="SUPFAM" id="SSF56935">
    <property type="entry name" value="Porins"/>
    <property type="match status" value="1"/>
</dbReference>
<name>A0A918UJF1_9BACT</name>
<dbReference type="Proteomes" id="UP000619457">
    <property type="component" value="Unassembled WGS sequence"/>
</dbReference>
<dbReference type="SUPFAM" id="SSF49464">
    <property type="entry name" value="Carboxypeptidase regulatory domain-like"/>
    <property type="match status" value="1"/>
</dbReference>
<dbReference type="Gene3D" id="2.40.170.20">
    <property type="entry name" value="TonB-dependent receptor, beta-barrel domain"/>
    <property type="match status" value="1"/>
</dbReference>
<sequence length="1090" mass="120144">MGLSAWAQETSITGVISDDNGEAIPGASVRVVDTTLGTVTDLDGNYLIKVPAGSTKLTYSFVGFEAQEVEIGGRTTIDIMLMPSVNDLQEVVVTGAMGIEKDPRKLGYAVSTVSSKDIVKSSPTNVASALYAKAPGVSISSNAGGATSAVAVQIRGLSSINYQSQPLLVVDGVISRNGEANNEGFWGNPRIRGNGLLDINPENIESINILKGAAASALYGSDAAAGVIIITTKDGGQSKGLGVDFNMSYGIEEVGVLPDVQNVFGPGRERSYNLARGTDEEGFVTRNVNGQEVQSPLWQTWGQFGPKLDGRDVYYWDGEIRPFVAHEDNMKNFYNTGHSGIYNVAISNGSDISNYRLSYTRNDYQGVMEGGPQGKNTFSLNSKYQIDPKVNVDMVATYINEKVTNRPYMVDRLTNNYTGFLNPANDITWYQEKYKTSKGYKYIAAGDNVYDPEEAFALPVNGLDYMDYYWNQREKEYVENTNRLMGALTLTYDILDNLTVRGRVGTDYTGYVTENKEPNTVPLTVNNTGSYSTENNRYSIFYGDLLVSYNVDINPDLGLNLRAGYQAREENYRYARQSTQGGLTERNWYSFNASRTLPTVDKGYTRRQTLVKDGIFFMASLDVKNYLFLETSIRQERTSTLYYDNNKFVYPSISAAFELSQVADLPEIISYSKIRSSFGIVGNPARPYDANVAYSASSIDGRPALYPLTNYGNNGLKNEIKNEAEIGWENKFANNRFGLDLTYYYNTVNDMILSLQVPASTGAGYVLSNVGNMKNYGWEIGLSATAIQTKNWNWDIQVNTGINRNEITELMPGLETLIHSRPDNGSLQLVSRKGEPAGDIMGYTLSRNENGELLVGEDGFYIPDYENLVKLGNVQPKASGGLINNITYKSFNLNAVIDYKWGGQVYSPAIQYARSAGMYEETLFGRSEEYGGLPYYEDANGNYIGAEGMSNGPNGETIYHDGMIMDGVTATGEENTTIVDAPNYYLNTYYWGSYPGSGLAGTYESAVFDNNFIKMRELVLSYTLPKSIVSKLSIQNMTVSAYGRNLFYFYKTLPHLDPEASVGTNYLTRGNIGNGGVVPRSYGVSIRASF</sequence>
<reference evidence="9" key="2">
    <citation type="submission" date="2020-09" db="EMBL/GenBank/DDBJ databases">
        <authorList>
            <person name="Sun Q."/>
            <person name="Kim S."/>
        </authorList>
    </citation>
    <scope>NUCLEOTIDE SEQUENCE</scope>
    <source>
        <strain evidence="9">KCTC 12368</strain>
    </source>
</reference>
<keyword evidence="4 7" id="KW-0812">Transmembrane</keyword>
<evidence type="ECO:0000256" key="1">
    <source>
        <dbReference type="ARBA" id="ARBA00004571"/>
    </source>
</evidence>
<evidence type="ECO:0000256" key="5">
    <source>
        <dbReference type="ARBA" id="ARBA00023136"/>
    </source>
</evidence>
<dbReference type="InterPro" id="IPR023996">
    <property type="entry name" value="TonB-dep_OMP_SusC/RagA"/>
</dbReference>
<gene>
    <name evidence="9" type="ORF">GCM10007049_03430</name>
</gene>